<evidence type="ECO:0000313" key="1">
    <source>
        <dbReference type="EMBL" id="BBB15701.1"/>
    </source>
</evidence>
<evidence type="ECO:0000313" key="2">
    <source>
        <dbReference type="Proteomes" id="UP000282483"/>
    </source>
</evidence>
<dbReference type="KEGG" id="rvi:RVIR1_12430"/>
<dbReference type="EMBL" id="AP018005">
    <property type="protein sequence ID" value="BBB15701.1"/>
    <property type="molecule type" value="Genomic_DNA"/>
</dbReference>
<reference evidence="1 2" key="1">
    <citation type="submission" date="2017-03" db="EMBL/GenBank/DDBJ databases">
        <title>The genome sequence of Candidatus Rickettsiella viridis.</title>
        <authorList>
            <person name="Nikoh N."/>
            <person name="Tsuchida T."/>
            <person name="Yamaguchi K."/>
            <person name="Maeda T."/>
            <person name="Shigenobu S."/>
            <person name="Fukatsu T."/>
        </authorList>
    </citation>
    <scope>NUCLEOTIDE SEQUENCE [LARGE SCALE GENOMIC DNA]</scope>
    <source>
        <strain evidence="1 2">Ap-RA04</strain>
    </source>
</reference>
<gene>
    <name evidence="1" type="ORF">RVIR1_12430</name>
</gene>
<name>A0A2Z5UX73_9COXI</name>
<protein>
    <submittedName>
        <fullName evidence="1">Uncharacterized protein</fullName>
    </submittedName>
</protein>
<dbReference type="Proteomes" id="UP000282483">
    <property type="component" value="Chromosome"/>
</dbReference>
<organism evidence="1 2">
    <name type="scientific">Candidatus Rickettsiella viridis</name>
    <dbReference type="NCBI Taxonomy" id="676208"/>
    <lineage>
        <taxon>Bacteria</taxon>
        <taxon>Pseudomonadati</taxon>
        <taxon>Pseudomonadota</taxon>
        <taxon>Gammaproteobacteria</taxon>
        <taxon>Legionellales</taxon>
        <taxon>Coxiellaceae</taxon>
        <taxon>Rickettsiella</taxon>
    </lineage>
</organism>
<dbReference type="AlphaFoldDB" id="A0A2Z5UX73"/>
<keyword evidence="2" id="KW-1185">Reference proteome</keyword>
<sequence length="39" mass="4384">MIHEDGELSGNADKHSSAKSIKLFLYRNIPTALLDWQAL</sequence>
<proteinExistence type="predicted"/>
<accession>A0A2Z5UX73</accession>